<evidence type="ECO:0000313" key="2">
    <source>
        <dbReference type="Proteomes" id="UP000011668"/>
    </source>
</evidence>
<sequence>MIVTYVRKCGFWCVGGLAGGRSRRGLSHRAGGGKFGGDV</sequence>
<dbReference type="HOGENOM" id="CLU_3320301_0_0_1"/>
<evidence type="ECO:0000313" key="1">
    <source>
        <dbReference type="EMBL" id="ELU45657.1"/>
    </source>
</evidence>
<dbReference type="AlphaFoldDB" id="L8X989"/>
<dbReference type="Proteomes" id="UP000011668">
    <property type="component" value="Unassembled WGS sequence"/>
</dbReference>
<dbReference type="EMBL" id="AFRT01000053">
    <property type="protein sequence ID" value="ELU45657.1"/>
    <property type="molecule type" value="Genomic_DNA"/>
</dbReference>
<proteinExistence type="predicted"/>
<gene>
    <name evidence="1" type="ORF">AG1IA_00312</name>
</gene>
<keyword evidence="2" id="KW-1185">Reference proteome</keyword>
<comment type="caution">
    <text evidence="1">The sequence shown here is derived from an EMBL/GenBank/DDBJ whole genome shotgun (WGS) entry which is preliminary data.</text>
</comment>
<organism evidence="1 2">
    <name type="scientific">Thanatephorus cucumeris (strain AG1-IA)</name>
    <name type="common">Rice sheath blight fungus</name>
    <name type="synonym">Rhizoctonia solani</name>
    <dbReference type="NCBI Taxonomy" id="983506"/>
    <lineage>
        <taxon>Eukaryota</taxon>
        <taxon>Fungi</taxon>
        <taxon>Dikarya</taxon>
        <taxon>Basidiomycota</taxon>
        <taxon>Agaricomycotina</taxon>
        <taxon>Agaricomycetes</taxon>
        <taxon>Cantharellales</taxon>
        <taxon>Ceratobasidiaceae</taxon>
        <taxon>Rhizoctonia</taxon>
        <taxon>Rhizoctonia solani AG-1</taxon>
    </lineage>
</organism>
<reference evidence="1 2" key="1">
    <citation type="journal article" date="2013" name="Nat. Commun.">
        <title>The evolution and pathogenic mechanisms of the rice sheath blight pathogen.</title>
        <authorList>
            <person name="Zheng A."/>
            <person name="Lin R."/>
            <person name="Xu L."/>
            <person name="Qin P."/>
            <person name="Tang C."/>
            <person name="Ai P."/>
            <person name="Zhang D."/>
            <person name="Liu Y."/>
            <person name="Sun Z."/>
            <person name="Feng H."/>
            <person name="Wang Y."/>
            <person name="Chen Y."/>
            <person name="Liang X."/>
            <person name="Fu R."/>
            <person name="Li Q."/>
            <person name="Zhang J."/>
            <person name="Yu X."/>
            <person name="Xie Z."/>
            <person name="Ding L."/>
            <person name="Guan P."/>
            <person name="Tang J."/>
            <person name="Liang Y."/>
            <person name="Wang S."/>
            <person name="Deng Q."/>
            <person name="Li S."/>
            <person name="Zhu J."/>
            <person name="Wang L."/>
            <person name="Liu H."/>
            <person name="Li P."/>
        </authorList>
    </citation>
    <scope>NUCLEOTIDE SEQUENCE [LARGE SCALE GENOMIC DNA]</scope>
    <source>
        <strain evidence="2">AG-1 IA</strain>
    </source>
</reference>
<name>L8X989_THACA</name>
<accession>L8X989</accession>
<protein>
    <submittedName>
        <fullName evidence="1">Uncharacterized protein</fullName>
    </submittedName>
</protein>